<dbReference type="InterPro" id="IPR045405">
    <property type="entry name" value="Peptidase_S80"/>
</dbReference>
<dbReference type="KEGG" id="vg:40102898"/>
<dbReference type="Proteomes" id="UP000272155">
    <property type="component" value="Segment"/>
</dbReference>
<protein>
    <recommendedName>
        <fullName evidence="3">Virion structural protein</fullName>
    </recommendedName>
</protein>
<dbReference type="EMBL" id="KC131130">
    <property type="protein sequence ID" value="AGB07136.1"/>
    <property type="molecule type" value="Genomic_DNA"/>
</dbReference>
<accession>V9LZX0</accession>
<evidence type="ECO:0008006" key="3">
    <source>
        <dbReference type="Google" id="ProtNLM"/>
    </source>
</evidence>
<reference evidence="1 2" key="1">
    <citation type="submission" date="2012-11" db="EMBL/GenBank/DDBJ databases">
        <title>Complete genome sequence of a novel phiKZ-like Vibrio phage.</title>
        <authorList>
            <person name="Luo Z."/>
            <person name="Yu Y."/>
        </authorList>
    </citation>
    <scope>NUCLEOTIDE SEQUENCE [LARGE SCALE GENOMIC DNA]</scope>
</reference>
<organism evidence="1 2">
    <name type="scientific">Vibrio phage VP4B</name>
    <dbReference type="NCBI Taxonomy" id="1262540"/>
    <lineage>
        <taxon>Viruses</taxon>
        <taxon>Duplodnaviria</taxon>
        <taxon>Heunggongvirae</taxon>
        <taxon>Uroviricota</taxon>
        <taxon>Caudoviricetes</taxon>
        <taxon>Chimalliviridae</taxon>
        <taxon>Gorgonvirinae</taxon>
        <taxon>Tidunavirus</taxon>
        <taxon>Tidunavirus VP4B</taxon>
    </lineage>
</organism>
<keyword evidence="2" id="KW-1185">Reference proteome</keyword>
<dbReference type="RefSeq" id="YP_009625998.1">
    <property type="nucleotide sequence ID" value="NC_042136.1"/>
</dbReference>
<evidence type="ECO:0000313" key="2">
    <source>
        <dbReference type="Proteomes" id="UP000272155"/>
    </source>
</evidence>
<proteinExistence type="predicted"/>
<sequence length="302" mass="34222">MASAMSKLTYGNIELAMSENKGIITPNSDGYYRIAGGGFNIANRMGITYRMNQYLLECLEEGDRVGSGSDLRRRLDRGEVYMEMNHPVQWFYEKIDGKVVRTQITDVLTWINRLKTIDMDRICGAISEIYPDMSKFDRRTMNGPVFFDIDAKPFGPFGHYFKENLDSPKMGTAVSIRTVTAPQQFGDTTRQVEYWTGLDWVPEPGFAEATKYRTGVNQVGGMESLMLEMGFERDHSEGMTVDAGKSIELMEAALGDKNKIQTVEGMESFNQLNDMVTTLKRNHHIVNGKREIITNVNPLDLF</sequence>
<dbReference type="Pfam" id="PF20034">
    <property type="entry name" value="Peptidase_S80"/>
    <property type="match status" value="1"/>
</dbReference>
<evidence type="ECO:0000313" key="1">
    <source>
        <dbReference type="EMBL" id="AGB07136.1"/>
    </source>
</evidence>
<name>V9LZX0_9CAUD</name>
<dbReference type="GeneID" id="40102898"/>
<dbReference type="OrthoDB" id="7136at10239"/>